<evidence type="ECO:0000313" key="1">
    <source>
        <dbReference type="EMBL" id="CAA9462003.1"/>
    </source>
</evidence>
<sequence length="101" mass="11738">MSNWCTVRNIDAAAASVSWGSTGEEFRPWDGDAFGLLQRWTKVFRRELVRFLLLLLCWAARPYRLDRRGRMLWWSYGAFGNKGRLEGAQYLAGRRAPPSLR</sequence>
<dbReference type="EMBL" id="CADCVH010000080">
    <property type="protein sequence ID" value="CAA9462003.1"/>
    <property type="molecule type" value="Genomic_DNA"/>
</dbReference>
<protein>
    <submittedName>
        <fullName evidence="1">Uncharacterized protein</fullName>
    </submittedName>
</protein>
<accession>A0A6J4R278</accession>
<name>A0A6J4R278_9ACTN</name>
<organism evidence="1">
    <name type="scientific">uncultured Rubrobacteraceae bacterium</name>
    <dbReference type="NCBI Taxonomy" id="349277"/>
    <lineage>
        <taxon>Bacteria</taxon>
        <taxon>Bacillati</taxon>
        <taxon>Actinomycetota</taxon>
        <taxon>Rubrobacteria</taxon>
        <taxon>Rubrobacterales</taxon>
        <taxon>Rubrobacteraceae</taxon>
        <taxon>environmental samples</taxon>
    </lineage>
</organism>
<reference evidence="1" key="1">
    <citation type="submission" date="2020-02" db="EMBL/GenBank/DDBJ databases">
        <authorList>
            <person name="Meier V. D."/>
        </authorList>
    </citation>
    <scope>NUCLEOTIDE SEQUENCE</scope>
    <source>
        <strain evidence="1">AVDCRST_MAG02</strain>
    </source>
</reference>
<dbReference type="AlphaFoldDB" id="A0A6J4R278"/>
<gene>
    <name evidence="1" type="ORF">AVDCRST_MAG02-2482</name>
</gene>
<proteinExistence type="predicted"/>